<evidence type="ECO:0000259" key="1">
    <source>
        <dbReference type="Pfam" id="PF07530"/>
    </source>
</evidence>
<dbReference type="AlphaFoldDB" id="A0A6G0ZJ35"/>
<keyword evidence="3" id="KW-1185">Reference proteome</keyword>
<accession>A0A6G0ZJ35</accession>
<dbReference type="Proteomes" id="UP000478052">
    <property type="component" value="Unassembled WGS sequence"/>
</dbReference>
<evidence type="ECO:0000313" key="2">
    <source>
        <dbReference type="EMBL" id="KAF0771264.1"/>
    </source>
</evidence>
<sequence length="146" mass="16895">NLNIKSPTFIIDNVRRVSNKSPLPLFFVELKKTTNKLDLYKIEFILHTKIIVEKPYSMSLLCLLFWHTRSYCNHVPRCIRYGEKYGSDLFNMPPDSLARCDLFHDSHPNKCVVNYRLDDDNQSVYTHAIAAQRDRGCRNDGAGGSE</sequence>
<gene>
    <name evidence="2" type="ORF">FWK35_00004480</name>
</gene>
<feature type="non-terminal residue" evidence="2">
    <location>
        <position position="1"/>
    </location>
</feature>
<comment type="caution">
    <text evidence="2">The sequence shown here is derived from an EMBL/GenBank/DDBJ whole genome shotgun (WGS) entry which is preliminary data.</text>
</comment>
<name>A0A6G0ZJ35_APHCR</name>
<evidence type="ECO:0000313" key="3">
    <source>
        <dbReference type="Proteomes" id="UP000478052"/>
    </source>
</evidence>
<organism evidence="2 3">
    <name type="scientific">Aphis craccivora</name>
    <name type="common">Cowpea aphid</name>
    <dbReference type="NCBI Taxonomy" id="307492"/>
    <lineage>
        <taxon>Eukaryota</taxon>
        <taxon>Metazoa</taxon>
        <taxon>Ecdysozoa</taxon>
        <taxon>Arthropoda</taxon>
        <taxon>Hexapoda</taxon>
        <taxon>Insecta</taxon>
        <taxon>Pterygota</taxon>
        <taxon>Neoptera</taxon>
        <taxon>Paraneoptera</taxon>
        <taxon>Hemiptera</taxon>
        <taxon>Sternorrhyncha</taxon>
        <taxon>Aphidomorpha</taxon>
        <taxon>Aphidoidea</taxon>
        <taxon>Aphididae</taxon>
        <taxon>Aphidini</taxon>
        <taxon>Aphis</taxon>
        <taxon>Aphis</taxon>
    </lineage>
</organism>
<reference evidence="2 3" key="1">
    <citation type="submission" date="2019-08" db="EMBL/GenBank/DDBJ databases">
        <title>Whole genome of Aphis craccivora.</title>
        <authorList>
            <person name="Voronova N.V."/>
            <person name="Shulinski R.S."/>
            <person name="Bandarenka Y.V."/>
            <person name="Zhorov D.G."/>
            <person name="Warner D."/>
        </authorList>
    </citation>
    <scope>NUCLEOTIDE SEQUENCE [LARGE SCALE GENOMIC DNA]</scope>
    <source>
        <strain evidence="2">180601</strain>
        <tissue evidence="2">Whole Body</tissue>
    </source>
</reference>
<dbReference type="InterPro" id="IPR006579">
    <property type="entry name" value="Pre_C2HC_dom"/>
</dbReference>
<feature type="domain" description="Pre-C2HC" evidence="1">
    <location>
        <begin position="11"/>
        <end position="55"/>
    </location>
</feature>
<dbReference type="EMBL" id="VUJU01000316">
    <property type="protein sequence ID" value="KAF0771264.1"/>
    <property type="molecule type" value="Genomic_DNA"/>
</dbReference>
<protein>
    <recommendedName>
        <fullName evidence="1">Pre-C2HC domain-containing protein</fullName>
    </recommendedName>
</protein>
<proteinExistence type="predicted"/>
<dbReference type="Pfam" id="PF07530">
    <property type="entry name" value="PRE_C2HC"/>
    <property type="match status" value="1"/>
</dbReference>